<reference evidence="2" key="1">
    <citation type="submission" date="2020-07" db="EMBL/GenBank/DDBJ databases">
        <authorList>
            <person name="Nieuwenhuis M."/>
            <person name="Van De Peppel L.J.J."/>
        </authorList>
    </citation>
    <scope>NUCLEOTIDE SEQUENCE</scope>
    <source>
        <strain evidence="2">AP01</strain>
        <tissue evidence="2">Mycelium</tissue>
    </source>
</reference>
<feature type="region of interest" description="Disordered" evidence="1">
    <location>
        <begin position="87"/>
        <end position="127"/>
    </location>
</feature>
<sequence length="127" mass="14336">MAAISLREAGEQFVASARGTIDRHGGCLTDSQVHYLSLLYDRCEAEKNIVQNMEITMISAEKAKAAAEVYFEDSLRYLQKVHQIVRPPKEYESSDDEMDESSEDEADEGSQIQARNMLETINECPED</sequence>
<accession>A0A9P7KEC8</accession>
<organism evidence="2 3">
    <name type="scientific">Asterophora parasitica</name>
    <dbReference type="NCBI Taxonomy" id="117018"/>
    <lineage>
        <taxon>Eukaryota</taxon>
        <taxon>Fungi</taxon>
        <taxon>Dikarya</taxon>
        <taxon>Basidiomycota</taxon>
        <taxon>Agaricomycotina</taxon>
        <taxon>Agaricomycetes</taxon>
        <taxon>Agaricomycetidae</taxon>
        <taxon>Agaricales</taxon>
        <taxon>Tricholomatineae</taxon>
        <taxon>Lyophyllaceae</taxon>
        <taxon>Asterophora</taxon>
    </lineage>
</organism>
<dbReference type="Proteomes" id="UP000775547">
    <property type="component" value="Unassembled WGS sequence"/>
</dbReference>
<feature type="compositionally biased region" description="Acidic residues" evidence="1">
    <location>
        <begin position="93"/>
        <end position="108"/>
    </location>
</feature>
<comment type="caution">
    <text evidence="2">The sequence shown here is derived from an EMBL/GenBank/DDBJ whole genome shotgun (WGS) entry which is preliminary data.</text>
</comment>
<gene>
    <name evidence="2" type="ORF">DXG03_004071</name>
</gene>
<proteinExistence type="predicted"/>
<dbReference type="EMBL" id="JABCKV010000024">
    <property type="protein sequence ID" value="KAG5646244.1"/>
    <property type="molecule type" value="Genomic_DNA"/>
</dbReference>
<evidence type="ECO:0000313" key="2">
    <source>
        <dbReference type="EMBL" id="KAG5646244.1"/>
    </source>
</evidence>
<name>A0A9P7KEC8_9AGAR</name>
<reference evidence="2" key="2">
    <citation type="submission" date="2021-10" db="EMBL/GenBank/DDBJ databases">
        <title>Phylogenomics reveals ancestral predisposition of the termite-cultivated fungus Termitomyces towards a domesticated lifestyle.</title>
        <authorList>
            <person name="Auxier B."/>
            <person name="Grum-Grzhimaylo A."/>
            <person name="Cardenas M.E."/>
            <person name="Lodge J.D."/>
            <person name="Laessoe T."/>
            <person name="Pedersen O."/>
            <person name="Smith M.E."/>
            <person name="Kuyper T.W."/>
            <person name="Franco-Molano E.A."/>
            <person name="Baroni T.J."/>
            <person name="Aanen D.K."/>
        </authorList>
    </citation>
    <scope>NUCLEOTIDE SEQUENCE</scope>
    <source>
        <strain evidence="2">AP01</strain>
        <tissue evidence="2">Mycelium</tissue>
    </source>
</reference>
<dbReference type="AlphaFoldDB" id="A0A9P7KEC8"/>
<protein>
    <submittedName>
        <fullName evidence="2">Uncharacterized protein</fullName>
    </submittedName>
</protein>
<keyword evidence="3" id="KW-1185">Reference proteome</keyword>
<evidence type="ECO:0000313" key="3">
    <source>
        <dbReference type="Proteomes" id="UP000775547"/>
    </source>
</evidence>
<evidence type="ECO:0000256" key="1">
    <source>
        <dbReference type="SAM" id="MobiDB-lite"/>
    </source>
</evidence>